<name>A0A3M0I649_9ACTN</name>
<dbReference type="EMBL" id="PENI01000010">
    <property type="protein sequence ID" value="RMB84697.1"/>
    <property type="molecule type" value="Genomic_DNA"/>
</dbReference>
<dbReference type="AlphaFoldDB" id="A0A3M0I649"/>
<proteinExistence type="predicted"/>
<sequence>MIIGPVALLVAALVIIPLVILGSGGSGDDDRRSQAAKVNSTPQETTAPAEPPAPTVSVTPSLSPSPSPSASASKSGKPGGKGGVAVPPPTVTVTANAPRVVTTVTARPAQDTAATAVRRLAANDPSGRHICYRAYVAGQGWQKPVCDGTIAGTSGKNKAIKALNISVSGTDGSAANAVLHNDDSANDQGSWQPAWTSITDDGKDFYIGNPKRSGPYMTGFAINVGTGQICREAAVHDRGWGDHQCVNQRPEFIFGGTMDNTPYLEAVKLTV</sequence>
<dbReference type="SMART" id="SM00728">
    <property type="entry name" value="ChW"/>
    <property type="match status" value="1"/>
</dbReference>
<organism evidence="2 3">
    <name type="scientific">Streptomyces shenzhenensis</name>
    <dbReference type="NCBI Taxonomy" id="943815"/>
    <lineage>
        <taxon>Bacteria</taxon>
        <taxon>Bacillati</taxon>
        <taxon>Actinomycetota</taxon>
        <taxon>Actinomycetes</taxon>
        <taxon>Kitasatosporales</taxon>
        <taxon>Streptomycetaceae</taxon>
        <taxon>Streptomyces</taxon>
    </lineage>
</organism>
<keyword evidence="3" id="KW-1185">Reference proteome</keyword>
<dbReference type="Proteomes" id="UP000270471">
    <property type="component" value="Unassembled WGS sequence"/>
</dbReference>
<evidence type="ECO:0000313" key="3">
    <source>
        <dbReference type="Proteomes" id="UP000270471"/>
    </source>
</evidence>
<accession>A0A3M0I649</accession>
<evidence type="ECO:0008006" key="4">
    <source>
        <dbReference type="Google" id="ProtNLM"/>
    </source>
</evidence>
<gene>
    <name evidence="2" type="ORF">CTZ28_17960</name>
</gene>
<dbReference type="Pfam" id="PF07538">
    <property type="entry name" value="ChW"/>
    <property type="match status" value="1"/>
</dbReference>
<comment type="caution">
    <text evidence="2">The sequence shown here is derived from an EMBL/GenBank/DDBJ whole genome shotgun (WGS) entry which is preliminary data.</text>
</comment>
<dbReference type="InterPro" id="IPR006637">
    <property type="entry name" value="ChW"/>
</dbReference>
<evidence type="ECO:0000256" key="1">
    <source>
        <dbReference type="SAM" id="MobiDB-lite"/>
    </source>
</evidence>
<reference evidence="2 3" key="1">
    <citation type="submission" date="2017-11" db="EMBL/GenBank/DDBJ databases">
        <title>Draft genome of actinobacteria isolated from guarana (Paullinia cupana (Mart.) Ducke.</title>
        <authorList>
            <person name="Siqueira K.A."/>
            <person name="Liotti R.G."/>
            <person name="Mendes T.A.O."/>
            <person name="Soares M.A."/>
        </authorList>
    </citation>
    <scope>NUCLEOTIDE SEQUENCE [LARGE SCALE GENOMIC DNA]</scope>
    <source>
        <strain evidence="2 3">193</strain>
    </source>
</reference>
<feature type="compositionally biased region" description="Low complexity" evidence="1">
    <location>
        <begin position="55"/>
        <end position="76"/>
    </location>
</feature>
<protein>
    <recommendedName>
        <fullName evidence="4">Hydrogenase expression protein HypA</fullName>
    </recommendedName>
</protein>
<feature type="region of interest" description="Disordered" evidence="1">
    <location>
        <begin position="24"/>
        <end position="91"/>
    </location>
</feature>
<evidence type="ECO:0000313" key="2">
    <source>
        <dbReference type="EMBL" id="RMB84697.1"/>
    </source>
</evidence>